<proteinExistence type="predicted"/>
<name>A0AAD5QW17_PARTN</name>
<evidence type="ECO:0000313" key="2">
    <source>
        <dbReference type="Proteomes" id="UP001196413"/>
    </source>
</evidence>
<reference evidence="1" key="1">
    <citation type="submission" date="2021-06" db="EMBL/GenBank/DDBJ databases">
        <title>Parelaphostrongylus tenuis whole genome reference sequence.</title>
        <authorList>
            <person name="Garwood T.J."/>
            <person name="Larsen P.A."/>
            <person name="Fountain-Jones N.M."/>
            <person name="Garbe J.R."/>
            <person name="Macchietto M.G."/>
            <person name="Kania S.A."/>
            <person name="Gerhold R.W."/>
            <person name="Richards J.E."/>
            <person name="Wolf T.M."/>
        </authorList>
    </citation>
    <scope>NUCLEOTIDE SEQUENCE</scope>
    <source>
        <strain evidence="1">MNPRO001-30</strain>
        <tissue evidence="1">Meninges</tissue>
    </source>
</reference>
<dbReference type="EMBL" id="JAHQIW010004829">
    <property type="protein sequence ID" value="KAJ1363894.1"/>
    <property type="molecule type" value="Genomic_DNA"/>
</dbReference>
<dbReference type="AlphaFoldDB" id="A0AAD5QW17"/>
<protein>
    <submittedName>
        <fullName evidence="1">Uncharacterized protein</fullName>
    </submittedName>
</protein>
<organism evidence="1 2">
    <name type="scientific">Parelaphostrongylus tenuis</name>
    <name type="common">Meningeal worm</name>
    <dbReference type="NCBI Taxonomy" id="148309"/>
    <lineage>
        <taxon>Eukaryota</taxon>
        <taxon>Metazoa</taxon>
        <taxon>Ecdysozoa</taxon>
        <taxon>Nematoda</taxon>
        <taxon>Chromadorea</taxon>
        <taxon>Rhabditida</taxon>
        <taxon>Rhabditina</taxon>
        <taxon>Rhabditomorpha</taxon>
        <taxon>Strongyloidea</taxon>
        <taxon>Metastrongylidae</taxon>
        <taxon>Parelaphostrongylus</taxon>
    </lineage>
</organism>
<evidence type="ECO:0000313" key="1">
    <source>
        <dbReference type="EMBL" id="KAJ1363894.1"/>
    </source>
</evidence>
<comment type="caution">
    <text evidence="1">The sequence shown here is derived from an EMBL/GenBank/DDBJ whole genome shotgun (WGS) entry which is preliminary data.</text>
</comment>
<sequence>MRSQSVCSSTKKLVVILSGLRGVTLCNTFHPLQLELEKQEVDVDTWNKLAANFLPIPSRFFCYKYERTYLILKRCLYSMPLILCKITNSIPSSNIKPSKCADRN</sequence>
<accession>A0AAD5QW17</accession>
<keyword evidence="2" id="KW-1185">Reference proteome</keyword>
<dbReference type="Proteomes" id="UP001196413">
    <property type="component" value="Unassembled WGS sequence"/>
</dbReference>
<gene>
    <name evidence="1" type="ORF">KIN20_023854</name>
</gene>